<comment type="caution">
    <text evidence="2">The sequence shown here is derived from an EMBL/GenBank/DDBJ whole genome shotgun (WGS) entry which is preliminary data.</text>
</comment>
<keyword evidence="3" id="KW-1185">Reference proteome</keyword>
<feature type="region of interest" description="Disordered" evidence="1">
    <location>
        <begin position="397"/>
        <end position="420"/>
    </location>
</feature>
<feature type="region of interest" description="Disordered" evidence="1">
    <location>
        <begin position="340"/>
        <end position="372"/>
    </location>
</feature>
<evidence type="ECO:0000313" key="3">
    <source>
        <dbReference type="Proteomes" id="UP001196413"/>
    </source>
</evidence>
<protein>
    <submittedName>
        <fullName evidence="2">Uncharacterized protein</fullName>
    </submittedName>
</protein>
<dbReference type="Proteomes" id="UP001196413">
    <property type="component" value="Unassembled WGS sequence"/>
</dbReference>
<feature type="region of interest" description="Disordered" evidence="1">
    <location>
        <begin position="64"/>
        <end position="142"/>
    </location>
</feature>
<feature type="region of interest" description="Disordered" evidence="1">
    <location>
        <begin position="164"/>
        <end position="187"/>
    </location>
</feature>
<feature type="region of interest" description="Disordered" evidence="1">
    <location>
        <begin position="1"/>
        <end position="24"/>
    </location>
</feature>
<feature type="compositionally biased region" description="Low complexity" evidence="1">
    <location>
        <begin position="69"/>
        <end position="80"/>
    </location>
</feature>
<sequence>MEQTERTLARSEKPDRLTRMPRPRHVYWGVQASTTDHIPVSNNEPLIQRDSLESDVSPELQQIFDRRNSQWSSSRKSSQSTLLDQSSRKGSRDMMALTYDRQPRGTSCVTSIREPRRTSYVTSDTQPRRSSCVTSDRQTRRTSCVAFDRHSRRASCDIQEFNRERRRRSHDSFYGRRKESSSHSNIPQFRKYSHNIVSGTSTRRLSREIPMQPIFEQKHVTTRRHSRVIDEPLRHYEGSSHERSRNYWKHERRHGSRIQHAKSSDYPNFWLRNESPDLEESRSLLLRRKFLSTAAVSSLDSTNSTESSAPDAMFVSSVDSGGSDLEHRRLSLMNRISTGSVPQIMSRPPPWVNEPSNSQQRRRLNDRDYSVDEQSDTLFREWSRVDPAYEERDVRVHRQPRRQLNRGVSENHSPLRVDRQRPYTRQFSVNPRSSNVMVPLIRYPDEDNCSR</sequence>
<feature type="compositionally biased region" description="Polar residues" evidence="1">
    <location>
        <begin position="119"/>
        <end position="136"/>
    </location>
</feature>
<evidence type="ECO:0000313" key="2">
    <source>
        <dbReference type="EMBL" id="KAJ1371102.1"/>
    </source>
</evidence>
<evidence type="ECO:0000256" key="1">
    <source>
        <dbReference type="SAM" id="MobiDB-lite"/>
    </source>
</evidence>
<reference evidence="2" key="1">
    <citation type="submission" date="2021-06" db="EMBL/GenBank/DDBJ databases">
        <title>Parelaphostrongylus tenuis whole genome reference sequence.</title>
        <authorList>
            <person name="Garwood T.J."/>
            <person name="Larsen P.A."/>
            <person name="Fountain-Jones N.M."/>
            <person name="Garbe J.R."/>
            <person name="Macchietto M.G."/>
            <person name="Kania S.A."/>
            <person name="Gerhold R.W."/>
            <person name="Richards J.E."/>
            <person name="Wolf T.M."/>
        </authorList>
    </citation>
    <scope>NUCLEOTIDE SEQUENCE</scope>
    <source>
        <strain evidence="2">MNPRO001-30</strain>
        <tissue evidence="2">Meninges</tissue>
    </source>
</reference>
<feature type="compositionally biased region" description="Basic and acidic residues" evidence="1">
    <location>
        <begin position="1"/>
        <end position="18"/>
    </location>
</feature>
<feature type="compositionally biased region" description="Basic and acidic residues" evidence="1">
    <location>
        <begin position="170"/>
        <end position="181"/>
    </location>
</feature>
<name>A0AAD5R7U4_PARTN</name>
<gene>
    <name evidence="2" type="ORF">KIN20_032981</name>
</gene>
<proteinExistence type="predicted"/>
<organism evidence="2 3">
    <name type="scientific">Parelaphostrongylus tenuis</name>
    <name type="common">Meningeal worm</name>
    <dbReference type="NCBI Taxonomy" id="148309"/>
    <lineage>
        <taxon>Eukaryota</taxon>
        <taxon>Metazoa</taxon>
        <taxon>Ecdysozoa</taxon>
        <taxon>Nematoda</taxon>
        <taxon>Chromadorea</taxon>
        <taxon>Rhabditida</taxon>
        <taxon>Rhabditina</taxon>
        <taxon>Rhabditomorpha</taxon>
        <taxon>Strongyloidea</taxon>
        <taxon>Metastrongylidae</taxon>
        <taxon>Parelaphostrongylus</taxon>
    </lineage>
</organism>
<accession>A0AAD5R7U4</accession>
<dbReference type="AlphaFoldDB" id="A0AAD5R7U4"/>
<dbReference type="EMBL" id="JAHQIW010006910">
    <property type="protein sequence ID" value="KAJ1371102.1"/>
    <property type="molecule type" value="Genomic_DNA"/>
</dbReference>